<dbReference type="GO" id="GO:0017000">
    <property type="term" value="P:antibiotic biosynthetic process"/>
    <property type="evidence" value="ECO:0007669"/>
    <property type="project" value="UniProtKB-ARBA"/>
</dbReference>
<keyword evidence="6" id="KW-0378">Hydrolase</keyword>
<evidence type="ECO:0000256" key="7">
    <source>
        <dbReference type="ARBA" id="ARBA00023277"/>
    </source>
</evidence>
<evidence type="ECO:0000256" key="11">
    <source>
        <dbReference type="SAM" id="SignalP"/>
    </source>
</evidence>
<dbReference type="InterPro" id="IPR029058">
    <property type="entry name" value="AB_hydrolase_fold"/>
</dbReference>
<organism evidence="12 13">
    <name type="scientific">Penicillium capsulatum</name>
    <dbReference type="NCBI Taxonomy" id="69766"/>
    <lineage>
        <taxon>Eukaryota</taxon>
        <taxon>Fungi</taxon>
        <taxon>Dikarya</taxon>
        <taxon>Ascomycota</taxon>
        <taxon>Pezizomycotina</taxon>
        <taxon>Eurotiomycetes</taxon>
        <taxon>Eurotiomycetidae</taxon>
        <taxon>Eurotiales</taxon>
        <taxon>Aspergillaceae</taxon>
        <taxon>Penicillium</taxon>
    </lineage>
</organism>
<dbReference type="InterPro" id="IPR043595">
    <property type="entry name" value="FaeB/C/D"/>
</dbReference>
<keyword evidence="7" id="KW-0119">Carbohydrate metabolism</keyword>
<protein>
    <recommendedName>
        <fullName evidence="2">feruloyl esterase</fullName>
        <ecNumber evidence="2">3.1.1.73</ecNumber>
    </recommendedName>
</protein>
<sequence>MLFSSILSLALAGGASASAGAEASDLSTGCAKKHIPSDFPKPGESKVVHPPDSDREYRLYIPDGYTPGVAAPVYFSFHGAGGTMDVQEDLSQFSNPEFNPGGIAIYPNSTNGYWLSNPNAITTRPNDLDFVDAILNQVEAELCVQKKEIYSAGKSNGGGFTAVIACDAKVGSRFAAFASVSGAYYDTDNIPGVGPCDPAPREGGYPFLEFHGTNDTTAPIDGNTKKHPKYPVIDFLHGWAERNNCGEKAQPTTNETWPEHPLVTRADWDCEDKNGTMRRGIVQHYRESENGHCWPSTKSNSDYKKHPDQCSRGKYVFNATSVIFDFFSHYQLGR</sequence>
<evidence type="ECO:0000256" key="8">
    <source>
        <dbReference type="ARBA" id="ARBA00023326"/>
    </source>
</evidence>
<feature type="compositionally biased region" description="Basic and acidic residues" evidence="10">
    <location>
        <begin position="41"/>
        <end position="53"/>
    </location>
</feature>
<accession>A0A9W9LRP7</accession>
<keyword evidence="4" id="KW-0858">Xylan degradation</keyword>
<evidence type="ECO:0000256" key="10">
    <source>
        <dbReference type="SAM" id="MobiDB-lite"/>
    </source>
</evidence>
<name>A0A9W9LRP7_9EURO</name>
<keyword evidence="5 11" id="KW-0732">Signal</keyword>
<keyword evidence="3" id="KW-0964">Secreted</keyword>
<dbReference type="GO" id="GO:0030600">
    <property type="term" value="F:feruloyl esterase activity"/>
    <property type="evidence" value="ECO:0007669"/>
    <property type="project" value="UniProtKB-EC"/>
</dbReference>
<evidence type="ECO:0000256" key="5">
    <source>
        <dbReference type="ARBA" id="ARBA00022729"/>
    </source>
</evidence>
<dbReference type="EMBL" id="JAPQKO010000003">
    <property type="protein sequence ID" value="KAJ5172886.1"/>
    <property type="molecule type" value="Genomic_DNA"/>
</dbReference>
<comment type="caution">
    <text evidence="12">The sequence shown here is derived from an EMBL/GenBank/DDBJ whole genome shotgun (WGS) entry which is preliminary data.</text>
</comment>
<dbReference type="GO" id="GO:0045493">
    <property type="term" value="P:xylan catabolic process"/>
    <property type="evidence" value="ECO:0007669"/>
    <property type="project" value="UniProtKB-KW"/>
</dbReference>
<dbReference type="EC" id="3.1.1.73" evidence="2"/>
<dbReference type="PANTHER" id="PTHR38050:SF2">
    <property type="entry name" value="FERULOYL ESTERASE C-RELATED"/>
    <property type="match status" value="1"/>
</dbReference>
<evidence type="ECO:0000313" key="13">
    <source>
        <dbReference type="Proteomes" id="UP001146351"/>
    </source>
</evidence>
<evidence type="ECO:0000313" key="12">
    <source>
        <dbReference type="EMBL" id="KAJ5172886.1"/>
    </source>
</evidence>
<proteinExistence type="predicted"/>
<evidence type="ECO:0000256" key="3">
    <source>
        <dbReference type="ARBA" id="ARBA00022525"/>
    </source>
</evidence>
<reference evidence="12" key="1">
    <citation type="submission" date="2022-11" db="EMBL/GenBank/DDBJ databases">
        <authorList>
            <person name="Petersen C."/>
        </authorList>
    </citation>
    <scope>NUCLEOTIDE SEQUENCE</scope>
    <source>
        <strain evidence="12">IBT 21917</strain>
    </source>
</reference>
<keyword evidence="8" id="KW-0624">Polysaccharide degradation</keyword>
<dbReference type="AlphaFoldDB" id="A0A9W9LRP7"/>
<keyword evidence="13" id="KW-1185">Reference proteome</keyword>
<comment type="subcellular location">
    <subcellularLocation>
        <location evidence="1">Secreted</location>
    </subcellularLocation>
</comment>
<gene>
    <name evidence="12" type="ORF">N7492_005479</name>
</gene>
<dbReference type="PANTHER" id="PTHR38050">
    <property type="match status" value="1"/>
</dbReference>
<evidence type="ECO:0000256" key="6">
    <source>
        <dbReference type="ARBA" id="ARBA00022801"/>
    </source>
</evidence>
<comment type="catalytic activity">
    <reaction evidence="9">
        <text>feruloyl-polysaccharide + H2O = ferulate + polysaccharide.</text>
        <dbReference type="EC" id="3.1.1.73"/>
    </reaction>
</comment>
<dbReference type="OrthoDB" id="424610at2759"/>
<dbReference type="GO" id="GO:0072330">
    <property type="term" value="P:monocarboxylic acid biosynthetic process"/>
    <property type="evidence" value="ECO:0007669"/>
    <property type="project" value="UniProtKB-ARBA"/>
</dbReference>
<feature type="signal peptide" evidence="11">
    <location>
        <begin position="1"/>
        <end position="17"/>
    </location>
</feature>
<reference evidence="12" key="2">
    <citation type="journal article" date="2023" name="IMA Fungus">
        <title>Comparative genomic study of the Penicillium genus elucidates a diverse pangenome and 15 lateral gene transfer events.</title>
        <authorList>
            <person name="Petersen C."/>
            <person name="Sorensen T."/>
            <person name="Nielsen M.R."/>
            <person name="Sondergaard T.E."/>
            <person name="Sorensen J.L."/>
            <person name="Fitzpatrick D.A."/>
            <person name="Frisvad J.C."/>
            <person name="Nielsen K.L."/>
        </authorList>
    </citation>
    <scope>NUCLEOTIDE SEQUENCE</scope>
    <source>
        <strain evidence="12">IBT 21917</strain>
    </source>
</reference>
<dbReference type="SUPFAM" id="SSF53474">
    <property type="entry name" value="alpha/beta-Hydrolases"/>
    <property type="match status" value="1"/>
</dbReference>
<evidence type="ECO:0000256" key="4">
    <source>
        <dbReference type="ARBA" id="ARBA00022651"/>
    </source>
</evidence>
<dbReference type="Proteomes" id="UP001146351">
    <property type="component" value="Unassembled WGS sequence"/>
</dbReference>
<feature type="region of interest" description="Disordered" evidence="10">
    <location>
        <begin position="34"/>
        <end position="53"/>
    </location>
</feature>
<dbReference type="GO" id="GO:0005576">
    <property type="term" value="C:extracellular region"/>
    <property type="evidence" value="ECO:0007669"/>
    <property type="project" value="UniProtKB-SubCell"/>
</dbReference>
<evidence type="ECO:0000256" key="2">
    <source>
        <dbReference type="ARBA" id="ARBA00013091"/>
    </source>
</evidence>
<evidence type="ECO:0000256" key="9">
    <source>
        <dbReference type="ARBA" id="ARBA00034075"/>
    </source>
</evidence>
<dbReference type="Gene3D" id="3.40.50.1820">
    <property type="entry name" value="alpha/beta hydrolase"/>
    <property type="match status" value="1"/>
</dbReference>
<feature type="chain" id="PRO_5040937383" description="feruloyl esterase" evidence="11">
    <location>
        <begin position="18"/>
        <end position="334"/>
    </location>
</feature>
<evidence type="ECO:0000256" key="1">
    <source>
        <dbReference type="ARBA" id="ARBA00004613"/>
    </source>
</evidence>